<dbReference type="InterPro" id="IPR013785">
    <property type="entry name" value="Aldolase_TIM"/>
</dbReference>
<feature type="active site" description="Proton donor" evidence="8">
    <location>
        <position position="94"/>
    </location>
</feature>
<dbReference type="InterPro" id="IPR035587">
    <property type="entry name" value="DUS-like_FMN-bd"/>
</dbReference>
<evidence type="ECO:0000256" key="1">
    <source>
        <dbReference type="ARBA" id="ARBA00001917"/>
    </source>
</evidence>
<dbReference type="AlphaFoldDB" id="A0A1I0J031"/>
<gene>
    <name evidence="11" type="ORF">SAMN05216313_12542</name>
</gene>
<dbReference type="Proteomes" id="UP000198508">
    <property type="component" value="Unassembled WGS sequence"/>
</dbReference>
<dbReference type="PANTHER" id="PTHR45846:SF1">
    <property type="entry name" value="TRNA-DIHYDROURIDINE(47) SYNTHASE [NAD(P)(+)]-LIKE"/>
    <property type="match status" value="1"/>
</dbReference>
<protein>
    <recommendedName>
        <fullName evidence="7">tRNA-dihydrouridine synthase</fullName>
        <ecNumber evidence="7">1.3.1.-</ecNumber>
    </recommendedName>
</protein>
<keyword evidence="12" id="KW-1185">Reference proteome</keyword>
<reference evidence="12" key="1">
    <citation type="submission" date="2016-10" db="EMBL/GenBank/DDBJ databases">
        <authorList>
            <person name="Varghese N."/>
            <person name="Submissions S."/>
        </authorList>
    </citation>
    <scope>NUCLEOTIDE SEQUENCE [LARGE SCALE GENOMIC DNA]</scope>
    <source>
        <strain evidence="12">NLAE-zl-G277</strain>
    </source>
</reference>
<evidence type="ECO:0000256" key="5">
    <source>
        <dbReference type="ARBA" id="ARBA00022857"/>
    </source>
</evidence>
<dbReference type="GeneID" id="93277525"/>
<comment type="function">
    <text evidence="7">Catalyzes the synthesis of 5,6-dihydrouridine (D), a modified base found in the D-loop of most tRNAs, via the reduction of the C5-C6 double bond in target uridines.</text>
</comment>
<dbReference type="PROSITE" id="PS01136">
    <property type="entry name" value="UPF0034"/>
    <property type="match status" value="1"/>
</dbReference>
<accession>A0A1I0J031</accession>
<organism evidence="11 12">
    <name type="scientific">Enterocloster lavalensis</name>
    <dbReference type="NCBI Taxonomy" id="460384"/>
    <lineage>
        <taxon>Bacteria</taxon>
        <taxon>Bacillati</taxon>
        <taxon>Bacillota</taxon>
        <taxon>Clostridia</taxon>
        <taxon>Lachnospirales</taxon>
        <taxon>Lachnospiraceae</taxon>
        <taxon>Enterocloster</taxon>
    </lineage>
</organism>
<dbReference type="Gene3D" id="3.20.20.70">
    <property type="entry name" value="Aldolase class I"/>
    <property type="match status" value="1"/>
</dbReference>
<dbReference type="EC" id="1.3.1.-" evidence="7"/>
<evidence type="ECO:0000256" key="3">
    <source>
        <dbReference type="ARBA" id="ARBA00022643"/>
    </source>
</evidence>
<comment type="cofactor">
    <cofactor evidence="1 7 9">
        <name>FMN</name>
        <dbReference type="ChEBI" id="CHEBI:58210"/>
    </cofactor>
</comment>
<evidence type="ECO:0000256" key="8">
    <source>
        <dbReference type="PIRSR" id="PIRSR006621-1"/>
    </source>
</evidence>
<dbReference type="PIRSF" id="PIRSF006621">
    <property type="entry name" value="Dus"/>
    <property type="match status" value="1"/>
</dbReference>
<evidence type="ECO:0000313" key="12">
    <source>
        <dbReference type="Proteomes" id="UP000198508"/>
    </source>
</evidence>
<feature type="binding site" evidence="9">
    <location>
        <position position="133"/>
    </location>
    <ligand>
        <name>FMN</name>
        <dbReference type="ChEBI" id="CHEBI:58210"/>
    </ligand>
</feature>
<evidence type="ECO:0000256" key="6">
    <source>
        <dbReference type="ARBA" id="ARBA00023002"/>
    </source>
</evidence>
<evidence type="ECO:0000313" key="11">
    <source>
        <dbReference type="EMBL" id="SEU03007.1"/>
    </source>
</evidence>
<name>A0A1I0J031_9FIRM</name>
<evidence type="ECO:0000259" key="10">
    <source>
        <dbReference type="Pfam" id="PF01207"/>
    </source>
</evidence>
<dbReference type="GO" id="GO:0017150">
    <property type="term" value="F:tRNA dihydrouridine synthase activity"/>
    <property type="evidence" value="ECO:0007669"/>
    <property type="project" value="InterPro"/>
</dbReference>
<evidence type="ECO:0000256" key="9">
    <source>
        <dbReference type="PIRSR" id="PIRSR006621-2"/>
    </source>
</evidence>
<dbReference type="GO" id="GO:0050660">
    <property type="term" value="F:flavin adenine dinucleotide binding"/>
    <property type="evidence" value="ECO:0007669"/>
    <property type="project" value="InterPro"/>
</dbReference>
<evidence type="ECO:0000256" key="7">
    <source>
        <dbReference type="PIRNR" id="PIRNR006621"/>
    </source>
</evidence>
<dbReference type="EMBL" id="FOIM01000025">
    <property type="protein sequence ID" value="SEU03007.1"/>
    <property type="molecule type" value="Genomic_DNA"/>
</dbReference>
<feature type="domain" description="DUS-like FMN-binding" evidence="10">
    <location>
        <begin position="5"/>
        <end position="237"/>
    </location>
</feature>
<dbReference type="CDD" id="cd02801">
    <property type="entry name" value="DUS_like_FMN"/>
    <property type="match status" value="1"/>
</dbReference>
<feature type="binding site" evidence="9">
    <location>
        <begin position="218"/>
        <end position="219"/>
    </location>
    <ligand>
        <name>FMN</name>
        <dbReference type="ChEBI" id="CHEBI:58210"/>
    </ligand>
</feature>
<dbReference type="STRING" id="460384.SAMN05216313_12542"/>
<comment type="similarity">
    <text evidence="7">Belongs to the dus family.</text>
</comment>
<keyword evidence="3 7" id="KW-0288">FMN</keyword>
<dbReference type="PANTHER" id="PTHR45846">
    <property type="entry name" value="TRNA-DIHYDROURIDINE(47) SYNTHASE [NAD(P)(+)]-LIKE"/>
    <property type="match status" value="1"/>
</dbReference>
<feature type="binding site" evidence="9">
    <location>
        <position position="162"/>
    </location>
    <ligand>
        <name>FMN</name>
        <dbReference type="ChEBI" id="CHEBI:58210"/>
    </ligand>
</feature>
<dbReference type="InterPro" id="IPR001269">
    <property type="entry name" value="DUS_fam"/>
</dbReference>
<dbReference type="GO" id="GO:0003723">
    <property type="term" value="F:RNA binding"/>
    <property type="evidence" value="ECO:0007669"/>
    <property type="project" value="TreeGrafter"/>
</dbReference>
<dbReference type="Pfam" id="PF01207">
    <property type="entry name" value="Dus"/>
    <property type="match status" value="1"/>
</dbReference>
<dbReference type="SUPFAM" id="SSF51395">
    <property type="entry name" value="FMN-linked oxidoreductases"/>
    <property type="match status" value="1"/>
</dbReference>
<keyword evidence="4 7" id="KW-0819">tRNA processing</keyword>
<dbReference type="InterPro" id="IPR018517">
    <property type="entry name" value="tRNA_hU_synthase_CS"/>
</dbReference>
<evidence type="ECO:0000256" key="2">
    <source>
        <dbReference type="ARBA" id="ARBA00022630"/>
    </source>
</evidence>
<keyword evidence="9" id="KW-0547">Nucleotide-binding</keyword>
<evidence type="ECO:0000256" key="4">
    <source>
        <dbReference type="ARBA" id="ARBA00022694"/>
    </source>
</evidence>
<dbReference type="RefSeq" id="WP_092368082.1">
    <property type="nucleotide sequence ID" value="NZ_FOIM01000025.1"/>
</dbReference>
<sequence length="322" mass="36628">MNLYFAPMEGLTGYVYRNAHRACFGGVDKYFTPFLSPNQNHKFTAKEEKDVLPEHNQGIPLVPQILTNRAEDFIWAAEEMKARGYREVNLNLGCPSGTVVSKYKGAGFLARQEALNRFLDQIFQEVDLEISVKTRIGIAAPEEFPELMEIFNRYPIRELTVHPRLRTDFYKNTPDWESFGYAVKESRAPLCYNGDVFTAEAFRSAAARFPSVGSVMLGRGLLANPALAERIRGVEEAPMTSYRLAAFHQALYEGYCLAIPEERNVLFKMKEMWTYLICMFPEADRYGKKIKKAKSAGEYEAAVAALLREREPDPRAGYRATL</sequence>
<proteinExistence type="inferred from homology"/>
<keyword evidence="6 7" id="KW-0560">Oxidoreductase</keyword>
<keyword evidence="5" id="KW-0521">NADP</keyword>
<feature type="binding site" evidence="9">
    <location>
        <position position="64"/>
    </location>
    <ligand>
        <name>FMN</name>
        <dbReference type="ChEBI" id="CHEBI:58210"/>
    </ligand>
</feature>
<keyword evidence="2 7" id="KW-0285">Flavoprotein</keyword>